<keyword evidence="1" id="KW-0812">Transmembrane</keyword>
<dbReference type="Proteomes" id="UP001589828">
    <property type="component" value="Unassembled WGS sequence"/>
</dbReference>
<evidence type="ECO:0000313" key="2">
    <source>
        <dbReference type="EMBL" id="MFC0516411.1"/>
    </source>
</evidence>
<organism evidence="2 3">
    <name type="scientific">Mucilaginibacter angelicae</name>
    <dbReference type="NCBI Taxonomy" id="869718"/>
    <lineage>
        <taxon>Bacteria</taxon>
        <taxon>Pseudomonadati</taxon>
        <taxon>Bacteroidota</taxon>
        <taxon>Sphingobacteriia</taxon>
        <taxon>Sphingobacteriales</taxon>
        <taxon>Sphingobacteriaceae</taxon>
        <taxon>Mucilaginibacter</taxon>
    </lineage>
</organism>
<accession>A0ABV6LAA8</accession>
<feature type="transmembrane region" description="Helical" evidence="1">
    <location>
        <begin position="147"/>
        <end position="166"/>
    </location>
</feature>
<reference evidence="2 3" key="1">
    <citation type="submission" date="2024-09" db="EMBL/GenBank/DDBJ databases">
        <authorList>
            <person name="Sun Q."/>
            <person name="Mori K."/>
        </authorList>
    </citation>
    <scope>NUCLEOTIDE SEQUENCE [LARGE SCALE GENOMIC DNA]</scope>
    <source>
        <strain evidence="2 3">NCAIM B.02415</strain>
    </source>
</reference>
<protein>
    <recommendedName>
        <fullName evidence="4">YcxB-like protein domain-containing protein</fullName>
    </recommendedName>
</protein>
<keyword evidence="3" id="KW-1185">Reference proteome</keyword>
<evidence type="ECO:0000256" key="1">
    <source>
        <dbReference type="SAM" id="Phobius"/>
    </source>
</evidence>
<evidence type="ECO:0000313" key="3">
    <source>
        <dbReference type="Proteomes" id="UP001589828"/>
    </source>
</evidence>
<feature type="transmembrane region" description="Helical" evidence="1">
    <location>
        <begin position="16"/>
        <end position="36"/>
    </location>
</feature>
<dbReference type="EMBL" id="JBHLTS010000056">
    <property type="protein sequence ID" value="MFC0516411.1"/>
    <property type="molecule type" value="Genomic_DNA"/>
</dbReference>
<name>A0ABV6LAA8_9SPHI</name>
<keyword evidence="1" id="KW-0472">Membrane</keyword>
<feature type="transmembrane region" description="Helical" evidence="1">
    <location>
        <begin position="42"/>
        <end position="61"/>
    </location>
</feature>
<feature type="transmembrane region" description="Helical" evidence="1">
    <location>
        <begin position="172"/>
        <end position="190"/>
    </location>
</feature>
<comment type="caution">
    <text evidence="2">The sequence shown here is derived from an EMBL/GenBank/DDBJ whole genome shotgun (WGS) entry which is preliminary data.</text>
</comment>
<evidence type="ECO:0008006" key="4">
    <source>
        <dbReference type="Google" id="ProtNLM"/>
    </source>
</evidence>
<keyword evidence="1" id="KW-1133">Transmembrane helix</keyword>
<sequence length="279" mass="31419">MLETTTIDEALNKGKFMIIYPMQAITVMALGVSIYLKAAIGSPPLIMLAVMITGTIIAIILRGFMATRWRIWAFENVRNVHELEARAIKAGLIRNQKYSLLFPEFRSIADKAKLQELSKKFAQPDVFTDNHTVANEVRVYFSKRKNYLFAGVAVVGGLAIGIAVILNNPQQYIFLMMILIAAGLIAFSSLKKALNTTPRIIISDKGIETVNTPFYEWKDIYQEEVFTEQEDRSMVTYFTYASPNGYEKLAIGNDLTHSAQQIESALKLFRSRSDKAKTN</sequence>
<proteinExistence type="predicted"/>
<gene>
    <name evidence="2" type="ORF">ACFFGT_19545</name>
</gene>
<dbReference type="RefSeq" id="WP_377024197.1">
    <property type="nucleotide sequence ID" value="NZ_JBHLTS010000056.1"/>
</dbReference>